<organism evidence="2 3">
    <name type="scientific">Corynebacterium glucuronolyticum</name>
    <dbReference type="NCBI Taxonomy" id="39791"/>
    <lineage>
        <taxon>Bacteria</taxon>
        <taxon>Bacillati</taxon>
        <taxon>Actinomycetota</taxon>
        <taxon>Actinomycetes</taxon>
        <taxon>Mycobacteriales</taxon>
        <taxon>Corynebacteriaceae</taxon>
        <taxon>Corynebacterium</taxon>
    </lineage>
</organism>
<accession>A0A7T4EGB8</accession>
<feature type="transmembrane region" description="Helical" evidence="1">
    <location>
        <begin position="210"/>
        <end position="227"/>
    </location>
</feature>
<dbReference type="GeneID" id="92761365"/>
<keyword evidence="1" id="KW-0472">Membrane</keyword>
<feature type="transmembrane region" description="Helical" evidence="1">
    <location>
        <begin position="273"/>
        <end position="294"/>
    </location>
</feature>
<feature type="transmembrane region" description="Helical" evidence="1">
    <location>
        <begin position="233"/>
        <end position="252"/>
    </location>
</feature>
<dbReference type="RefSeq" id="WP_084037275.1">
    <property type="nucleotide sequence ID" value="NZ_CP066007.1"/>
</dbReference>
<dbReference type="Proteomes" id="UP000596145">
    <property type="component" value="Chromosome"/>
</dbReference>
<feature type="transmembrane region" description="Helical" evidence="1">
    <location>
        <begin position="339"/>
        <end position="356"/>
    </location>
</feature>
<dbReference type="EMBL" id="CP066007">
    <property type="protein sequence ID" value="QQB46866.1"/>
    <property type="molecule type" value="Genomic_DNA"/>
</dbReference>
<feature type="transmembrane region" description="Helical" evidence="1">
    <location>
        <begin position="116"/>
        <end position="134"/>
    </location>
</feature>
<evidence type="ECO:0000256" key="1">
    <source>
        <dbReference type="SAM" id="Phobius"/>
    </source>
</evidence>
<feature type="transmembrane region" description="Helical" evidence="1">
    <location>
        <begin position="84"/>
        <end position="104"/>
    </location>
</feature>
<proteinExistence type="predicted"/>
<keyword evidence="1" id="KW-1133">Transmembrane helix</keyword>
<evidence type="ECO:0000313" key="3">
    <source>
        <dbReference type="Proteomes" id="UP000596145"/>
    </source>
</evidence>
<name>A0A7T4EGB8_9CORY</name>
<dbReference type="AlphaFoldDB" id="A0A7T4EGB8"/>
<feature type="transmembrane region" description="Helical" evidence="1">
    <location>
        <begin position="20"/>
        <end position="38"/>
    </location>
</feature>
<evidence type="ECO:0000313" key="2">
    <source>
        <dbReference type="EMBL" id="QQB46866.1"/>
    </source>
</evidence>
<keyword evidence="1" id="KW-0812">Transmembrane</keyword>
<feature type="transmembrane region" description="Helical" evidence="1">
    <location>
        <begin position="300"/>
        <end position="318"/>
    </location>
</feature>
<feature type="transmembrane region" description="Helical" evidence="1">
    <location>
        <begin position="44"/>
        <end position="63"/>
    </location>
</feature>
<reference evidence="2 3" key="1">
    <citation type="submission" date="2020-12" db="EMBL/GenBank/DDBJ databases">
        <title>FDA dAtabase for Regulatory Grade micrObial Sequences (FDA-ARGOS): Supporting development and validation of Infectious Disease Dx tests.</title>
        <authorList>
            <person name="Sproer C."/>
            <person name="Gronow S."/>
            <person name="Severitt S."/>
            <person name="Schroder I."/>
            <person name="Tallon L."/>
            <person name="Sadzewicz L."/>
            <person name="Zhao X."/>
            <person name="Boylan J."/>
            <person name="Ott S."/>
            <person name="Bowen H."/>
            <person name="Vavikolanu K."/>
            <person name="Mehta A."/>
            <person name="Aluvathingal J."/>
            <person name="Nadendla S."/>
            <person name="Lowell S."/>
            <person name="Myers T."/>
            <person name="Yan Y."/>
            <person name="Sichtig H."/>
        </authorList>
    </citation>
    <scope>NUCLEOTIDE SEQUENCE [LARGE SCALE GENOMIC DNA]</scope>
    <source>
        <strain evidence="2 3">FDAARGOS_1053</strain>
    </source>
</reference>
<feature type="transmembrane region" description="Helical" evidence="1">
    <location>
        <begin position="141"/>
        <end position="158"/>
    </location>
</feature>
<sequence>MKQYATACRALAGEFMSRRLIALTLLLCMAAVPLGRLLGKGAGAAGVLTVTALLTGLTAFSNAAMWARDGRLNQIRVWPVTDRALARCTLLVATVLFLVEFGIPQVVLHHYAGQDTYGAVIFSVFTYAACWAVVLHPQKHVWVAQFAVLAVIAGVANVLPLVPLLVVLAGGVAVGAWLATTPPRLGRRAPWATAQYGNYFVVAGIADQRVWVNGVGIVLFAAIFIHLAPPDSISLPLGLCLPLSASVLTTMLSRDPATHDAVRMLGRQGYFYGQYWVALACYFTVMCGLVAVVSAAPGRVLASIIPVCALAAGLFVLLEARWPLRKLKTEKEILKHPRRYGVVVLGGLAFVVAALSS</sequence>
<protein>
    <submittedName>
        <fullName evidence="2">Uncharacterized protein</fullName>
    </submittedName>
</protein>
<gene>
    <name evidence="2" type="ORF">I6I10_02760</name>
</gene>